<dbReference type="RefSeq" id="WP_109887918.1">
    <property type="nucleotide sequence ID" value="NZ_CP029550.1"/>
</dbReference>
<accession>A0A2U8W1Y4</accession>
<gene>
    <name evidence="1" type="ORF">DK389_05390</name>
</gene>
<proteinExistence type="predicted"/>
<evidence type="ECO:0000313" key="2">
    <source>
        <dbReference type="Proteomes" id="UP000245926"/>
    </source>
</evidence>
<dbReference type="KEGG" id="mets:DK389_05390"/>
<dbReference type="EMBL" id="CP029550">
    <property type="protein sequence ID" value="AWN40079.1"/>
    <property type="molecule type" value="Genomic_DNA"/>
</dbReference>
<sequence>MAPIMGRQQRLAGPLMHRLLEILEEPPPTDSGSKHRLFCELLELEEAARAASIEQWLLDEIQVARETAGEAMLLTASEILKH</sequence>
<keyword evidence="2" id="KW-1185">Reference proteome</keyword>
<dbReference type="AlphaFoldDB" id="A0A2U8W1Y4"/>
<evidence type="ECO:0000313" key="1">
    <source>
        <dbReference type="EMBL" id="AWN40079.1"/>
    </source>
</evidence>
<protein>
    <submittedName>
        <fullName evidence="1">Uncharacterized protein</fullName>
    </submittedName>
</protein>
<dbReference type="Proteomes" id="UP000245926">
    <property type="component" value="Chromosome"/>
</dbReference>
<reference evidence="2" key="1">
    <citation type="submission" date="2018-05" db="EMBL/GenBank/DDBJ databases">
        <title>Complete Genome Sequence of Methylobacterium sp. 17SD2-17.</title>
        <authorList>
            <person name="Srinivasan S."/>
        </authorList>
    </citation>
    <scope>NUCLEOTIDE SEQUENCE [LARGE SCALE GENOMIC DNA]</scope>
    <source>
        <strain evidence="2">17SD2-17</strain>
    </source>
</reference>
<organism evidence="1 2">
    <name type="scientific">Methylobacterium durans</name>
    <dbReference type="NCBI Taxonomy" id="2202825"/>
    <lineage>
        <taxon>Bacteria</taxon>
        <taxon>Pseudomonadati</taxon>
        <taxon>Pseudomonadota</taxon>
        <taxon>Alphaproteobacteria</taxon>
        <taxon>Hyphomicrobiales</taxon>
        <taxon>Methylobacteriaceae</taxon>
        <taxon>Methylobacterium</taxon>
    </lineage>
</organism>
<name>A0A2U8W1Y4_9HYPH</name>